<keyword evidence="2" id="KW-1185">Reference proteome</keyword>
<sequence length="169" mass="19362">MGYTGKRRRGTNRFQHGTNSRRRGWTCVCDSDDSGDCRQGMCKDGVEELLSGMEANAEELLSGVETGVIVVIVWNGREENISEWSSFGLSSKDLSEAWNNADFFQWLYEELRKRDAKCCSSSHSIKCWWHDLKDCKIEGFTPYDDVDIDDSMIKLLKIPSGALKFRLDW</sequence>
<accession>A0A5C7II73</accession>
<dbReference type="AlphaFoldDB" id="A0A5C7II73"/>
<reference evidence="2" key="1">
    <citation type="journal article" date="2019" name="Gigascience">
        <title>De novo genome assembly of the endangered Acer yangbiense, a plant species with extremely small populations endemic to Yunnan Province, China.</title>
        <authorList>
            <person name="Yang J."/>
            <person name="Wariss H.M."/>
            <person name="Tao L."/>
            <person name="Zhang R."/>
            <person name="Yun Q."/>
            <person name="Hollingsworth P."/>
            <person name="Dao Z."/>
            <person name="Luo G."/>
            <person name="Guo H."/>
            <person name="Ma Y."/>
            <person name="Sun W."/>
        </authorList>
    </citation>
    <scope>NUCLEOTIDE SEQUENCE [LARGE SCALE GENOMIC DNA]</scope>
    <source>
        <strain evidence="2">cv. Malutang</strain>
    </source>
</reference>
<organism evidence="1 2">
    <name type="scientific">Acer yangbiense</name>
    <dbReference type="NCBI Taxonomy" id="1000413"/>
    <lineage>
        <taxon>Eukaryota</taxon>
        <taxon>Viridiplantae</taxon>
        <taxon>Streptophyta</taxon>
        <taxon>Embryophyta</taxon>
        <taxon>Tracheophyta</taxon>
        <taxon>Spermatophyta</taxon>
        <taxon>Magnoliopsida</taxon>
        <taxon>eudicotyledons</taxon>
        <taxon>Gunneridae</taxon>
        <taxon>Pentapetalae</taxon>
        <taxon>rosids</taxon>
        <taxon>malvids</taxon>
        <taxon>Sapindales</taxon>
        <taxon>Sapindaceae</taxon>
        <taxon>Hippocastanoideae</taxon>
        <taxon>Acereae</taxon>
        <taxon>Acer</taxon>
    </lineage>
</organism>
<gene>
    <name evidence="1" type="ORF">EZV62_003915</name>
</gene>
<comment type="caution">
    <text evidence="1">The sequence shown here is derived from an EMBL/GenBank/DDBJ whole genome shotgun (WGS) entry which is preliminary data.</text>
</comment>
<proteinExistence type="predicted"/>
<evidence type="ECO:0000313" key="1">
    <source>
        <dbReference type="EMBL" id="TXG68980.1"/>
    </source>
</evidence>
<dbReference type="Proteomes" id="UP000323000">
    <property type="component" value="Chromosome 2"/>
</dbReference>
<dbReference type="EMBL" id="VAHF01000002">
    <property type="protein sequence ID" value="TXG68980.1"/>
    <property type="molecule type" value="Genomic_DNA"/>
</dbReference>
<protein>
    <submittedName>
        <fullName evidence="1">Uncharacterized protein</fullName>
    </submittedName>
</protein>
<name>A0A5C7II73_9ROSI</name>
<evidence type="ECO:0000313" key="2">
    <source>
        <dbReference type="Proteomes" id="UP000323000"/>
    </source>
</evidence>